<evidence type="ECO:0000313" key="1">
    <source>
        <dbReference type="EMBL" id="ABW31328.1"/>
    </source>
</evidence>
<accession>B0C8R6</accession>
<dbReference type="EMBL" id="CP000828">
    <property type="protein sequence ID" value="ABW31328.1"/>
    <property type="molecule type" value="Genomic_DNA"/>
</dbReference>
<dbReference type="HOGENOM" id="CLU_904956_0_0_3"/>
<dbReference type="OrthoDB" id="9817665at2"/>
<dbReference type="AlphaFoldDB" id="B0C8R6"/>
<sequence length="307" mass="35762">MPRFDTYRLCMTAEENQGWRRLIRCLFPLTERVEFQPRTAYYDTGEQLQWTPTQELQEDLLEQVIVPNLSSKMRWFFMTFQPTSQVLDLLVHQVSPHTSDQWGCPLIPKLYRQGEVLMEWDHNCFWLKLTEQEAQMLYATGIPVSGPYTQRRQYHLELQDLEADWLKLLDFCIPKADHVTFQADPVTISAQDQTGTWQEKIWQWSPSAELQVEGSCSKDGKTWTFPLTSTIEAFLRSNDCLGEWHLGNKLPEDPCLLAGNEQILITVSHEELIWVRLLESEFQALQASELGMLFPYPDCETSTGMNC</sequence>
<proteinExistence type="predicted"/>
<keyword evidence="2" id="KW-1185">Reference proteome</keyword>
<dbReference type="RefSeq" id="WP_012166502.1">
    <property type="nucleotide sequence ID" value="NC_009925.1"/>
</dbReference>
<dbReference type="KEGG" id="amr:AM1_6398"/>
<evidence type="ECO:0000313" key="2">
    <source>
        <dbReference type="Proteomes" id="UP000000268"/>
    </source>
</evidence>
<protein>
    <submittedName>
        <fullName evidence="1">Uncharacterized protein</fullName>
    </submittedName>
</protein>
<dbReference type="Proteomes" id="UP000000268">
    <property type="component" value="Chromosome"/>
</dbReference>
<reference evidence="1 2" key="1">
    <citation type="journal article" date="2008" name="Proc. Natl. Acad. Sci. U.S.A.">
        <title>Niche adaptation and genome expansion in the chlorophyll d-producing cyanobacterium Acaryochloris marina.</title>
        <authorList>
            <person name="Swingley W.D."/>
            <person name="Chen M."/>
            <person name="Cheung P.C."/>
            <person name="Conrad A.L."/>
            <person name="Dejesa L.C."/>
            <person name="Hao J."/>
            <person name="Honchak B.M."/>
            <person name="Karbach L.E."/>
            <person name="Kurdoglu A."/>
            <person name="Lahiri S."/>
            <person name="Mastrian S.D."/>
            <person name="Miyashita H."/>
            <person name="Page L."/>
            <person name="Ramakrishna P."/>
            <person name="Satoh S."/>
            <person name="Sattley W.M."/>
            <person name="Shimada Y."/>
            <person name="Taylor H.L."/>
            <person name="Tomo T."/>
            <person name="Tsuchiya T."/>
            <person name="Wang Z.T."/>
            <person name="Raymond J."/>
            <person name="Mimuro M."/>
            <person name="Blankenship R.E."/>
            <person name="Touchman J.W."/>
        </authorList>
    </citation>
    <scope>NUCLEOTIDE SEQUENCE [LARGE SCALE GENOMIC DNA]</scope>
    <source>
        <strain evidence="2">MBIC 11017</strain>
    </source>
</reference>
<gene>
    <name evidence="1" type="ordered locus">AM1_6398</name>
</gene>
<organism evidence="1 2">
    <name type="scientific">Acaryochloris marina (strain MBIC 11017)</name>
    <dbReference type="NCBI Taxonomy" id="329726"/>
    <lineage>
        <taxon>Bacteria</taxon>
        <taxon>Bacillati</taxon>
        <taxon>Cyanobacteriota</taxon>
        <taxon>Cyanophyceae</taxon>
        <taxon>Acaryochloridales</taxon>
        <taxon>Acaryochloridaceae</taxon>
        <taxon>Acaryochloris</taxon>
    </lineage>
</organism>
<name>B0C8R6_ACAM1</name>